<organism evidence="1 2">
    <name type="scientific">Lindgomyces ingoldianus</name>
    <dbReference type="NCBI Taxonomy" id="673940"/>
    <lineage>
        <taxon>Eukaryota</taxon>
        <taxon>Fungi</taxon>
        <taxon>Dikarya</taxon>
        <taxon>Ascomycota</taxon>
        <taxon>Pezizomycotina</taxon>
        <taxon>Dothideomycetes</taxon>
        <taxon>Pleosporomycetidae</taxon>
        <taxon>Pleosporales</taxon>
        <taxon>Lindgomycetaceae</taxon>
        <taxon>Lindgomyces</taxon>
    </lineage>
</organism>
<accession>A0ACB6QJP0</accession>
<sequence length="245" mass="25959">MAHLKISSSIFENHRNTTTINSIIVKGLALEAAAYSGGSVGLHDGTVSLLATEDGGVIAEDEIYSVAEAAKVMLGVLRAIDSSDILGVLGVLEMFIILEVNVELDVVVVLHAYQPLKVAGVLGVGGTPNMLEVTNALELLDLGAALGVFNVLEPGLTRVSAGMDVVEARDSEALSGLDSLLRAELEMECDEGSQEVQPEMKPSRLQVQAVIAEQSFIRTPFGNILESRCISRSYAITIGRKNIKA</sequence>
<evidence type="ECO:0000313" key="2">
    <source>
        <dbReference type="Proteomes" id="UP000799755"/>
    </source>
</evidence>
<dbReference type="Proteomes" id="UP000799755">
    <property type="component" value="Unassembled WGS sequence"/>
</dbReference>
<comment type="caution">
    <text evidence="1">The sequence shown here is derived from an EMBL/GenBank/DDBJ whole genome shotgun (WGS) entry which is preliminary data.</text>
</comment>
<name>A0ACB6QJP0_9PLEO</name>
<keyword evidence="2" id="KW-1185">Reference proteome</keyword>
<protein>
    <submittedName>
        <fullName evidence="1">Uncharacterized protein</fullName>
    </submittedName>
</protein>
<reference evidence="1" key="1">
    <citation type="journal article" date="2020" name="Stud. Mycol.">
        <title>101 Dothideomycetes genomes: a test case for predicting lifestyles and emergence of pathogens.</title>
        <authorList>
            <person name="Haridas S."/>
            <person name="Albert R."/>
            <person name="Binder M."/>
            <person name="Bloem J."/>
            <person name="Labutti K."/>
            <person name="Salamov A."/>
            <person name="Andreopoulos B."/>
            <person name="Baker S."/>
            <person name="Barry K."/>
            <person name="Bills G."/>
            <person name="Bluhm B."/>
            <person name="Cannon C."/>
            <person name="Castanera R."/>
            <person name="Culley D."/>
            <person name="Daum C."/>
            <person name="Ezra D."/>
            <person name="Gonzalez J."/>
            <person name="Henrissat B."/>
            <person name="Kuo A."/>
            <person name="Liang C."/>
            <person name="Lipzen A."/>
            <person name="Lutzoni F."/>
            <person name="Magnuson J."/>
            <person name="Mondo S."/>
            <person name="Nolan M."/>
            <person name="Ohm R."/>
            <person name="Pangilinan J."/>
            <person name="Park H.-J."/>
            <person name="Ramirez L."/>
            <person name="Alfaro M."/>
            <person name="Sun H."/>
            <person name="Tritt A."/>
            <person name="Yoshinaga Y."/>
            <person name="Zwiers L.-H."/>
            <person name="Turgeon B."/>
            <person name="Goodwin S."/>
            <person name="Spatafora J."/>
            <person name="Crous P."/>
            <person name="Grigoriev I."/>
        </authorList>
    </citation>
    <scope>NUCLEOTIDE SEQUENCE</scope>
    <source>
        <strain evidence="1">ATCC 200398</strain>
    </source>
</reference>
<proteinExistence type="predicted"/>
<gene>
    <name evidence="1" type="ORF">BDR25DRAFT_316979</name>
</gene>
<evidence type="ECO:0000313" key="1">
    <source>
        <dbReference type="EMBL" id="KAF2467218.1"/>
    </source>
</evidence>
<dbReference type="EMBL" id="MU003521">
    <property type="protein sequence ID" value="KAF2467218.1"/>
    <property type="molecule type" value="Genomic_DNA"/>
</dbReference>